<dbReference type="Proteomes" id="UP001303647">
    <property type="component" value="Unassembled WGS sequence"/>
</dbReference>
<gene>
    <name evidence="1" type="ORF">C7999DRAFT_16447</name>
</gene>
<evidence type="ECO:0000313" key="2">
    <source>
        <dbReference type="Proteomes" id="UP001303647"/>
    </source>
</evidence>
<proteinExistence type="predicted"/>
<comment type="caution">
    <text evidence="1">The sequence shown here is derived from an EMBL/GenBank/DDBJ whole genome shotgun (WGS) entry which is preliminary data.</text>
</comment>
<keyword evidence="2" id="KW-1185">Reference proteome</keyword>
<name>A0AAN7CP85_9PEZI</name>
<organism evidence="1 2">
    <name type="scientific">Corynascus novoguineensis</name>
    <dbReference type="NCBI Taxonomy" id="1126955"/>
    <lineage>
        <taxon>Eukaryota</taxon>
        <taxon>Fungi</taxon>
        <taxon>Dikarya</taxon>
        <taxon>Ascomycota</taxon>
        <taxon>Pezizomycotina</taxon>
        <taxon>Sordariomycetes</taxon>
        <taxon>Sordariomycetidae</taxon>
        <taxon>Sordariales</taxon>
        <taxon>Chaetomiaceae</taxon>
        <taxon>Corynascus</taxon>
    </lineage>
</organism>
<reference evidence="1" key="1">
    <citation type="journal article" date="2023" name="Mol. Phylogenet. Evol.">
        <title>Genome-scale phylogeny and comparative genomics of the fungal order Sordariales.</title>
        <authorList>
            <person name="Hensen N."/>
            <person name="Bonometti L."/>
            <person name="Westerberg I."/>
            <person name="Brannstrom I.O."/>
            <person name="Guillou S."/>
            <person name="Cros-Aarteil S."/>
            <person name="Calhoun S."/>
            <person name="Haridas S."/>
            <person name="Kuo A."/>
            <person name="Mondo S."/>
            <person name="Pangilinan J."/>
            <person name="Riley R."/>
            <person name="LaButti K."/>
            <person name="Andreopoulos B."/>
            <person name="Lipzen A."/>
            <person name="Chen C."/>
            <person name="Yan M."/>
            <person name="Daum C."/>
            <person name="Ng V."/>
            <person name="Clum A."/>
            <person name="Steindorff A."/>
            <person name="Ohm R.A."/>
            <person name="Martin F."/>
            <person name="Silar P."/>
            <person name="Natvig D.O."/>
            <person name="Lalanne C."/>
            <person name="Gautier V."/>
            <person name="Ament-Velasquez S.L."/>
            <person name="Kruys A."/>
            <person name="Hutchinson M.I."/>
            <person name="Powell A.J."/>
            <person name="Barry K."/>
            <person name="Miller A.N."/>
            <person name="Grigoriev I.V."/>
            <person name="Debuchy R."/>
            <person name="Gladieux P."/>
            <person name="Hiltunen Thoren M."/>
            <person name="Johannesson H."/>
        </authorList>
    </citation>
    <scope>NUCLEOTIDE SEQUENCE</scope>
    <source>
        <strain evidence="1">CBS 359.72</strain>
    </source>
</reference>
<evidence type="ECO:0000313" key="1">
    <source>
        <dbReference type="EMBL" id="KAK4245306.1"/>
    </source>
</evidence>
<dbReference type="EMBL" id="MU857704">
    <property type="protein sequence ID" value="KAK4245306.1"/>
    <property type="molecule type" value="Genomic_DNA"/>
</dbReference>
<reference evidence="1" key="2">
    <citation type="submission" date="2023-05" db="EMBL/GenBank/DDBJ databases">
        <authorList>
            <consortium name="Lawrence Berkeley National Laboratory"/>
            <person name="Steindorff A."/>
            <person name="Hensen N."/>
            <person name="Bonometti L."/>
            <person name="Westerberg I."/>
            <person name="Brannstrom I.O."/>
            <person name="Guillou S."/>
            <person name="Cros-Aarteil S."/>
            <person name="Calhoun S."/>
            <person name="Haridas S."/>
            <person name="Kuo A."/>
            <person name="Mondo S."/>
            <person name="Pangilinan J."/>
            <person name="Riley R."/>
            <person name="Labutti K."/>
            <person name="Andreopoulos B."/>
            <person name="Lipzen A."/>
            <person name="Chen C."/>
            <person name="Yanf M."/>
            <person name="Daum C."/>
            <person name="Ng V."/>
            <person name="Clum A."/>
            <person name="Ohm R."/>
            <person name="Martin F."/>
            <person name="Silar P."/>
            <person name="Natvig D."/>
            <person name="Lalanne C."/>
            <person name="Gautier V."/>
            <person name="Ament-Velasquez S.L."/>
            <person name="Kruys A."/>
            <person name="Hutchinson M.I."/>
            <person name="Powell A.J."/>
            <person name="Barry K."/>
            <person name="Miller A.N."/>
            <person name="Grigoriev I.V."/>
            <person name="Debuchy R."/>
            <person name="Gladieux P."/>
            <person name="Thoren M.H."/>
            <person name="Johannesson H."/>
        </authorList>
    </citation>
    <scope>NUCLEOTIDE SEQUENCE</scope>
    <source>
        <strain evidence="1">CBS 359.72</strain>
    </source>
</reference>
<accession>A0AAN7CP85</accession>
<sequence length="138" mass="15116">MVQTVERTIDRLTSLIHQGRSSHVGDVVALVILLVIVQPGATGEKLSIIQARLQHLNAVCSQAHPVRLSSPSPAVCPRIAYPSRKLPSLYGEPLITDRFMRSRPLDLASLTWADVLMHWEDCVSRKGASADGTPDVWA</sequence>
<protein>
    <submittedName>
        <fullName evidence="1">Uncharacterized protein</fullName>
    </submittedName>
</protein>
<dbReference type="AlphaFoldDB" id="A0AAN7CP85"/>